<dbReference type="SUPFAM" id="SSF52540">
    <property type="entry name" value="P-loop containing nucleoside triphosphate hydrolases"/>
    <property type="match status" value="1"/>
</dbReference>
<dbReference type="InterPro" id="IPR002182">
    <property type="entry name" value="NB-ARC"/>
</dbReference>
<gene>
    <name evidence="11" type="ORF">EJB05_15252</name>
</gene>
<dbReference type="Gene3D" id="1.10.10.10">
    <property type="entry name" value="Winged helix-like DNA-binding domain superfamily/Winged helix DNA-binding domain"/>
    <property type="match status" value="1"/>
</dbReference>
<evidence type="ECO:0000313" key="11">
    <source>
        <dbReference type="EMBL" id="TVU41708.1"/>
    </source>
</evidence>
<dbReference type="Pfam" id="PF18052">
    <property type="entry name" value="Rx_N"/>
    <property type="match status" value="1"/>
</dbReference>
<dbReference type="Pfam" id="PF23559">
    <property type="entry name" value="WHD_DRP"/>
    <property type="match status" value="1"/>
</dbReference>
<keyword evidence="3" id="KW-0677">Repeat</keyword>
<dbReference type="GO" id="GO:0042742">
    <property type="term" value="P:defense response to bacterium"/>
    <property type="evidence" value="ECO:0007669"/>
    <property type="project" value="UniProtKB-ARBA"/>
</dbReference>
<dbReference type="InterPro" id="IPR036388">
    <property type="entry name" value="WH-like_DNA-bd_sf"/>
</dbReference>
<dbReference type="GO" id="GO:0002758">
    <property type="term" value="P:innate immune response-activating signaling pathway"/>
    <property type="evidence" value="ECO:0007669"/>
    <property type="project" value="UniProtKB-ARBA"/>
</dbReference>
<dbReference type="Gene3D" id="1.20.5.4130">
    <property type="match status" value="1"/>
</dbReference>
<dbReference type="Proteomes" id="UP000324897">
    <property type="component" value="Chromosome 4"/>
</dbReference>
<evidence type="ECO:0000256" key="2">
    <source>
        <dbReference type="ARBA" id="ARBA00022614"/>
    </source>
</evidence>
<sequence>MEGSSAAQNLLSNVGQLLAAEYQQLSGVGGEVAELRDDLAAMNALLLMQSEAKDGVVDPFIKEIMKQVRELAYDAEDRIDLYRLRIKCRPGDGVFARMKHLLVTLFPRRGLAGDIRALRARANAISERHARYGINREALGWSPASSAAPMLTASAPAQLLGRANDDAGHHQVIGMEDQIDTLFKRLKTPPGAERHLNVFSIVGFGGVGKTTLAKEVCRLLEADFPYQAFVSVSQAFDPSRDLNGLLKRLLEQIAKPKEKGIVEEASLEGTESMEVHQLAKKLEEELKDKSVLASFKSPGQTDKWETICKSIGSQMESNPTLEGMRNIVMLSFNHLPHELKGCMMYFSIFPEDYAIKKGRLLERWIAEGLVSKKRGLTMREVAESYLDELLSRNMIEEDRTNLLESVVRSYRVHDMLLEVMVSRSLDANFVSLQGGPYDEMSYDRIRRLSIHGSVNGPYSPSKRKSAGHRGTKEVNMQHVRSLTMFHSKGHKFLDQLGKFTLLRVLDLEDCAGVTNKHVRYACRLHLLKYLSFRRTNISVMPPQIENLKHLQILDVGETLIDDLPKTVTKLERLECLWISKKDGMSNWALPRGISKVKALRALSNVCLGDDAEVAQELGELEQLQNLCLFIQTNRTDVLQQLALSLSKRYSLQYLYMVRSEKDDAISKFKALNFLHNLPAPPRLLRSIQIIGGIDGLPSWVGSLLYLTNFGILSTSLDVDQLFSVMYQLPNLKILDVWLDENSNDEVAARTSQKFPVLSHFKFSSPLPNVIRFEEGSMEMLEQLELGIGSYELETTTSLTGMEHLSNLKMVTIMGHKDSPAMNHVLGQLKAWNDGLSKPLQIVVKPW</sequence>
<evidence type="ECO:0000259" key="8">
    <source>
        <dbReference type="Pfam" id="PF18052"/>
    </source>
</evidence>
<dbReference type="GO" id="GO:0043531">
    <property type="term" value="F:ADP binding"/>
    <property type="evidence" value="ECO:0007669"/>
    <property type="project" value="InterPro"/>
</dbReference>
<evidence type="ECO:0008006" key="13">
    <source>
        <dbReference type="Google" id="ProtNLM"/>
    </source>
</evidence>
<dbReference type="GO" id="GO:0009626">
    <property type="term" value="P:plant-type hypersensitive response"/>
    <property type="evidence" value="ECO:0007669"/>
    <property type="project" value="UniProtKB-ARBA"/>
</dbReference>
<evidence type="ECO:0000256" key="5">
    <source>
        <dbReference type="ARBA" id="ARBA00022821"/>
    </source>
</evidence>
<dbReference type="InterPro" id="IPR041118">
    <property type="entry name" value="Rx_N"/>
</dbReference>
<keyword evidence="5" id="KW-0611">Plant defense</keyword>
<evidence type="ECO:0000259" key="9">
    <source>
        <dbReference type="Pfam" id="PF23559"/>
    </source>
</evidence>
<comment type="caution">
    <text evidence="11">The sequence shown here is derived from an EMBL/GenBank/DDBJ whole genome shotgun (WGS) entry which is preliminary data.</text>
</comment>
<dbReference type="PANTHER" id="PTHR23155">
    <property type="entry name" value="DISEASE RESISTANCE PROTEIN RP"/>
    <property type="match status" value="1"/>
</dbReference>
<dbReference type="InterPro" id="IPR058922">
    <property type="entry name" value="WHD_DRP"/>
</dbReference>
<dbReference type="EMBL" id="RWGY01000007">
    <property type="protein sequence ID" value="TVU41708.1"/>
    <property type="molecule type" value="Genomic_DNA"/>
</dbReference>
<comment type="similarity">
    <text evidence="1">Belongs to the disease resistance NB-LRR family.</text>
</comment>
<dbReference type="PANTHER" id="PTHR23155:SF1005">
    <property type="entry name" value="OS07G0197300 PROTEIN"/>
    <property type="match status" value="1"/>
</dbReference>
<keyword evidence="12" id="KW-1185">Reference proteome</keyword>
<dbReference type="CDD" id="cd14798">
    <property type="entry name" value="RX-CC_like"/>
    <property type="match status" value="1"/>
</dbReference>
<feature type="domain" description="Disease resistance R13L4/SHOC-2-like LRR" evidence="10">
    <location>
        <begin position="478"/>
        <end position="816"/>
    </location>
</feature>
<organism evidence="11 12">
    <name type="scientific">Eragrostis curvula</name>
    <name type="common">weeping love grass</name>
    <dbReference type="NCBI Taxonomy" id="38414"/>
    <lineage>
        <taxon>Eukaryota</taxon>
        <taxon>Viridiplantae</taxon>
        <taxon>Streptophyta</taxon>
        <taxon>Embryophyta</taxon>
        <taxon>Tracheophyta</taxon>
        <taxon>Spermatophyta</taxon>
        <taxon>Magnoliopsida</taxon>
        <taxon>Liliopsida</taxon>
        <taxon>Poales</taxon>
        <taxon>Poaceae</taxon>
        <taxon>PACMAD clade</taxon>
        <taxon>Chloridoideae</taxon>
        <taxon>Eragrostideae</taxon>
        <taxon>Eragrostidinae</taxon>
        <taxon>Eragrostis</taxon>
    </lineage>
</organism>
<feature type="non-terminal residue" evidence="11">
    <location>
        <position position="1"/>
    </location>
</feature>
<dbReference type="Gene3D" id="3.40.50.300">
    <property type="entry name" value="P-loop containing nucleotide triphosphate hydrolases"/>
    <property type="match status" value="1"/>
</dbReference>
<dbReference type="Pfam" id="PF00931">
    <property type="entry name" value="NB-ARC"/>
    <property type="match status" value="1"/>
</dbReference>
<dbReference type="Pfam" id="PF23598">
    <property type="entry name" value="LRR_14"/>
    <property type="match status" value="1"/>
</dbReference>
<evidence type="ECO:0000259" key="7">
    <source>
        <dbReference type="Pfam" id="PF00931"/>
    </source>
</evidence>
<feature type="domain" description="Disease resistance protein winged helix" evidence="9">
    <location>
        <begin position="348"/>
        <end position="418"/>
    </location>
</feature>
<keyword evidence="6" id="KW-0175">Coiled coil</keyword>
<evidence type="ECO:0000256" key="4">
    <source>
        <dbReference type="ARBA" id="ARBA00022741"/>
    </source>
</evidence>
<dbReference type="InterPro" id="IPR055414">
    <property type="entry name" value="LRR_R13L4/SHOC2-like"/>
</dbReference>
<dbReference type="Gramene" id="TVU41708">
    <property type="protein sequence ID" value="TVU41708"/>
    <property type="gene ID" value="EJB05_15252"/>
</dbReference>
<dbReference type="Gene3D" id="3.80.10.10">
    <property type="entry name" value="Ribonuclease Inhibitor"/>
    <property type="match status" value="1"/>
</dbReference>
<dbReference type="FunFam" id="1.10.10.10:FF:000322">
    <property type="entry name" value="Probable disease resistance protein At1g63360"/>
    <property type="match status" value="1"/>
</dbReference>
<evidence type="ECO:0000256" key="3">
    <source>
        <dbReference type="ARBA" id="ARBA00022737"/>
    </source>
</evidence>
<dbReference type="SUPFAM" id="SSF52047">
    <property type="entry name" value="RNI-like"/>
    <property type="match status" value="1"/>
</dbReference>
<dbReference type="InterPro" id="IPR044974">
    <property type="entry name" value="Disease_R_plants"/>
</dbReference>
<evidence type="ECO:0000313" key="12">
    <source>
        <dbReference type="Proteomes" id="UP000324897"/>
    </source>
</evidence>
<evidence type="ECO:0000256" key="6">
    <source>
        <dbReference type="ARBA" id="ARBA00023054"/>
    </source>
</evidence>
<dbReference type="PRINTS" id="PR00364">
    <property type="entry name" value="DISEASERSIST"/>
</dbReference>
<reference evidence="11 12" key="1">
    <citation type="journal article" date="2019" name="Sci. Rep.">
        <title>A high-quality genome of Eragrostis curvula grass provides insights into Poaceae evolution and supports new strategies to enhance forage quality.</title>
        <authorList>
            <person name="Carballo J."/>
            <person name="Santos B.A.C.M."/>
            <person name="Zappacosta D."/>
            <person name="Garbus I."/>
            <person name="Selva J.P."/>
            <person name="Gallo C.A."/>
            <person name="Diaz A."/>
            <person name="Albertini E."/>
            <person name="Caccamo M."/>
            <person name="Echenique V."/>
        </authorList>
    </citation>
    <scope>NUCLEOTIDE SEQUENCE [LARGE SCALE GENOMIC DNA]</scope>
    <source>
        <strain evidence="12">cv. Victoria</strain>
        <tissue evidence="11">Leaf</tissue>
    </source>
</reference>
<dbReference type="InterPro" id="IPR027417">
    <property type="entry name" value="P-loop_NTPase"/>
</dbReference>
<keyword evidence="4" id="KW-0547">Nucleotide-binding</keyword>
<keyword evidence="2" id="KW-0433">Leucine-rich repeat</keyword>
<name>A0A5J9W0R9_9POAL</name>
<evidence type="ECO:0000256" key="1">
    <source>
        <dbReference type="ARBA" id="ARBA00008894"/>
    </source>
</evidence>
<feature type="domain" description="Disease resistance N-terminal" evidence="8">
    <location>
        <begin position="8"/>
        <end position="90"/>
    </location>
</feature>
<dbReference type="AlphaFoldDB" id="A0A5J9W0R9"/>
<dbReference type="OrthoDB" id="687344at2759"/>
<evidence type="ECO:0000259" key="10">
    <source>
        <dbReference type="Pfam" id="PF23598"/>
    </source>
</evidence>
<accession>A0A5J9W0R9</accession>
<dbReference type="InterPro" id="IPR032675">
    <property type="entry name" value="LRR_dom_sf"/>
</dbReference>
<protein>
    <recommendedName>
        <fullName evidence="13">NB-ARC domain-containing protein</fullName>
    </recommendedName>
</protein>
<proteinExistence type="inferred from homology"/>
<feature type="domain" description="NB-ARC" evidence="7">
    <location>
        <begin position="176"/>
        <end position="310"/>
    </location>
</feature>
<dbReference type="InterPro" id="IPR038005">
    <property type="entry name" value="RX-like_CC"/>
</dbReference>